<evidence type="ECO:0000256" key="1">
    <source>
        <dbReference type="SAM" id="Phobius"/>
    </source>
</evidence>
<proteinExistence type="predicted"/>
<dbReference type="InterPro" id="IPR050327">
    <property type="entry name" value="Proton-linked_MCT"/>
</dbReference>
<evidence type="ECO:0000313" key="3">
    <source>
        <dbReference type="Proteomes" id="UP000285060"/>
    </source>
</evidence>
<feature type="transmembrane region" description="Helical" evidence="1">
    <location>
        <begin position="435"/>
        <end position="455"/>
    </location>
</feature>
<feature type="transmembrane region" description="Helical" evidence="1">
    <location>
        <begin position="113"/>
        <end position="134"/>
    </location>
</feature>
<sequence length="593" mass="65403">MGLCSYWTVAVPKKSPAEAMAEKWLFVLPMGSNFFARFDCIRFHRAWLCLACCLVQFCAGSIYSFTLVADDLDMFFSGTKTKQCMQALLLAYVCLGATAALSGPFLERNGPRIGMTIGTVMVALGHIFAQAGVMRKDLKWLMVAYGVCVGIGFGLLLITSISTVQKWFPDLRGSVTGLAVIFFGIGNAVFIKAFSTFVAHNAVPRLFWETGQAAPYSSPPVSQRSSFTGVATVVVLILCTLIIRTPPATFTVRGQDTHCVPVSRAPSPDLVQDEYLKIGMTFVNYSAVQSELDGTDGHYFQQVKALSLMQCIFSTDFVCMYIAFAACIMPIVIFIPQAQSMQGLLKIDNLTFMTYTYRTSMMSPFRLDLIRGMLALVANLSGRLCAPVISDLLIRVCYANPAFARKVVFVALLAIECVALFILPHHSHNATTRQWLSNALTFSSGGGLALMPCFITDMFGVYNSGSMYGLIWTSWSLGAAISWRQLDGATLTMALYEAQLHWMLLLTATALGLMLFVRTNSCDRFFYGYQFSACDKILVQVPFRRHLVREDPILDSMSFTTHTPRSHDAVPTDGFVLWSGEGSTGKYVRHVVT</sequence>
<dbReference type="AlphaFoldDB" id="A0A3R6WI11"/>
<accession>A0A3R6WI11</accession>
<reference evidence="2 3" key="1">
    <citation type="submission" date="2018-08" db="EMBL/GenBank/DDBJ databases">
        <title>Aphanomyces genome sequencing and annotation.</title>
        <authorList>
            <person name="Minardi D."/>
            <person name="Oidtmann B."/>
            <person name="Van Der Giezen M."/>
            <person name="Studholme D.J."/>
        </authorList>
    </citation>
    <scope>NUCLEOTIDE SEQUENCE [LARGE SCALE GENOMIC DNA]</scope>
    <source>
        <strain evidence="2 3">NJM0002</strain>
    </source>
</reference>
<dbReference type="InterPro" id="IPR011701">
    <property type="entry name" value="MFS"/>
</dbReference>
<dbReference type="EMBL" id="QUSY01000961">
    <property type="protein sequence ID" value="RHY26580.1"/>
    <property type="molecule type" value="Genomic_DNA"/>
</dbReference>
<gene>
    <name evidence="2" type="ORF">DYB32_007478</name>
</gene>
<comment type="caution">
    <text evidence="2">The sequence shown here is derived from an EMBL/GenBank/DDBJ whole genome shotgun (WGS) entry which is preliminary data.</text>
</comment>
<feature type="transmembrane region" description="Helical" evidence="1">
    <location>
        <begin position="369"/>
        <end position="394"/>
    </location>
</feature>
<feature type="transmembrane region" description="Helical" evidence="1">
    <location>
        <begin position="46"/>
        <end position="65"/>
    </location>
</feature>
<dbReference type="InterPro" id="IPR036259">
    <property type="entry name" value="MFS_trans_sf"/>
</dbReference>
<feature type="transmembrane region" description="Helical" evidence="1">
    <location>
        <begin position="225"/>
        <end position="243"/>
    </location>
</feature>
<keyword evidence="1" id="KW-0472">Membrane</keyword>
<feature type="transmembrane region" description="Helical" evidence="1">
    <location>
        <begin position="85"/>
        <end position="106"/>
    </location>
</feature>
<feature type="transmembrane region" description="Helical" evidence="1">
    <location>
        <begin position="311"/>
        <end position="335"/>
    </location>
</feature>
<evidence type="ECO:0008006" key="4">
    <source>
        <dbReference type="Google" id="ProtNLM"/>
    </source>
</evidence>
<name>A0A3R6WI11_9STRA</name>
<dbReference type="SUPFAM" id="SSF103473">
    <property type="entry name" value="MFS general substrate transporter"/>
    <property type="match status" value="1"/>
</dbReference>
<feature type="transmembrane region" description="Helical" evidence="1">
    <location>
        <begin position="467"/>
        <end position="486"/>
    </location>
</feature>
<protein>
    <recommendedName>
        <fullName evidence="4">Major facilitator superfamily (MFS) profile domain-containing protein</fullName>
    </recommendedName>
</protein>
<dbReference type="PANTHER" id="PTHR11360:SF317">
    <property type="entry name" value="MAJOR FACILITATOR SUPERFAMILY (MFS) PROFILE DOMAIN-CONTAINING PROTEIN-RELATED"/>
    <property type="match status" value="1"/>
</dbReference>
<keyword evidence="1" id="KW-1133">Transmembrane helix</keyword>
<dbReference type="Gene3D" id="1.20.1250.20">
    <property type="entry name" value="MFS general substrate transporter like domains"/>
    <property type="match status" value="1"/>
</dbReference>
<keyword evidence="1" id="KW-0812">Transmembrane</keyword>
<organism evidence="2 3">
    <name type="scientific">Aphanomyces invadans</name>
    <dbReference type="NCBI Taxonomy" id="157072"/>
    <lineage>
        <taxon>Eukaryota</taxon>
        <taxon>Sar</taxon>
        <taxon>Stramenopiles</taxon>
        <taxon>Oomycota</taxon>
        <taxon>Saprolegniomycetes</taxon>
        <taxon>Saprolegniales</taxon>
        <taxon>Verrucalvaceae</taxon>
        <taxon>Aphanomyces</taxon>
    </lineage>
</organism>
<dbReference type="GO" id="GO:0022857">
    <property type="term" value="F:transmembrane transporter activity"/>
    <property type="evidence" value="ECO:0007669"/>
    <property type="project" value="InterPro"/>
</dbReference>
<dbReference type="Proteomes" id="UP000285060">
    <property type="component" value="Unassembled WGS sequence"/>
</dbReference>
<evidence type="ECO:0000313" key="2">
    <source>
        <dbReference type="EMBL" id="RHY26580.1"/>
    </source>
</evidence>
<keyword evidence="3" id="KW-1185">Reference proteome</keyword>
<dbReference type="Pfam" id="PF07690">
    <property type="entry name" value="MFS_1"/>
    <property type="match status" value="1"/>
</dbReference>
<feature type="transmembrane region" description="Helical" evidence="1">
    <location>
        <begin position="498"/>
        <end position="517"/>
    </location>
</feature>
<dbReference type="PANTHER" id="PTHR11360">
    <property type="entry name" value="MONOCARBOXYLATE TRANSPORTER"/>
    <property type="match status" value="1"/>
</dbReference>
<feature type="transmembrane region" description="Helical" evidence="1">
    <location>
        <begin position="140"/>
        <end position="164"/>
    </location>
</feature>
<dbReference type="VEuPathDB" id="FungiDB:H310_14752"/>
<feature type="transmembrane region" description="Helical" evidence="1">
    <location>
        <begin position="176"/>
        <end position="199"/>
    </location>
</feature>
<feature type="transmembrane region" description="Helical" evidence="1">
    <location>
        <begin position="406"/>
        <end position="423"/>
    </location>
</feature>